<dbReference type="PROSITE" id="PS50931">
    <property type="entry name" value="HTH_LYSR"/>
    <property type="match status" value="1"/>
</dbReference>
<dbReference type="PANTHER" id="PTHR30419:SF8">
    <property type="entry name" value="NITROGEN ASSIMILATION TRANSCRIPTIONAL ACTIVATOR-RELATED"/>
    <property type="match status" value="1"/>
</dbReference>
<dbReference type="InterPro" id="IPR005119">
    <property type="entry name" value="LysR_subst-bd"/>
</dbReference>
<dbReference type="Gene3D" id="3.40.190.10">
    <property type="entry name" value="Periplasmic binding protein-like II"/>
    <property type="match status" value="2"/>
</dbReference>
<dbReference type="GO" id="GO:0005829">
    <property type="term" value="C:cytosol"/>
    <property type="evidence" value="ECO:0007669"/>
    <property type="project" value="TreeGrafter"/>
</dbReference>
<evidence type="ECO:0000256" key="2">
    <source>
        <dbReference type="ARBA" id="ARBA00023015"/>
    </source>
</evidence>
<reference evidence="6" key="2">
    <citation type="submission" date="2015-08" db="EMBL/GenBank/DDBJ databases">
        <authorList>
            <person name="Babu N.S."/>
            <person name="Beckwith C.J."/>
            <person name="Beseler K.G."/>
            <person name="Brison A."/>
            <person name="Carone J.V."/>
            <person name="Caskin T.P."/>
            <person name="Diamond M."/>
            <person name="Durham M.E."/>
            <person name="Foxe J.M."/>
            <person name="Go M."/>
            <person name="Henderson B.A."/>
            <person name="Jones I.B."/>
            <person name="McGettigan J.A."/>
            <person name="Micheletti S.J."/>
            <person name="Nasrallah M.E."/>
            <person name="Ortiz D."/>
            <person name="Piller C.R."/>
            <person name="Privatt S.R."/>
            <person name="Schneider S.L."/>
            <person name="Sharp S."/>
            <person name="Smith T.C."/>
            <person name="Stanton J.D."/>
            <person name="Ullery H.E."/>
            <person name="Wilson R.J."/>
            <person name="Serrano M.G."/>
            <person name="Buck G."/>
            <person name="Lee V."/>
            <person name="Wang Y."/>
            <person name="Carvalho R."/>
            <person name="Voegtly L."/>
            <person name="Shi R."/>
            <person name="Duckworth R."/>
            <person name="Johnson A."/>
            <person name="Loviza R."/>
            <person name="Walstead R."/>
            <person name="Shah Z."/>
            <person name="Kiflezghi M."/>
            <person name="Wade K."/>
            <person name="Ball S.L."/>
            <person name="Bradley K.W."/>
            <person name="Asai D.J."/>
            <person name="Bowman C.A."/>
            <person name="Russell D.A."/>
            <person name="Pope W.H."/>
            <person name="Jacobs-Sera D."/>
            <person name="Hendrix R.W."/>
            <person name="Hatfull G.F."/>
        </authorList>
    </citation>
    <scope>NUCLEOTIDE SEQUENCE</scope>
    <source>
        <strain evidence="6">NCIMB 9866</strain>
    </source>
</reference>
<dbReference type="SUPFAM" id="SSF53850">
    <property type="entry name" value="Periplasmic binding protein-like II"/>
    <property type="match status" value="1"/>
</dbReference>
<dbReference type="GO" id="GO:0003700">
    <property type="term" value="F:DNA-binding transcription factor activity"/>
    <property type="evidence" value="ECO:0007669"/>
    <property type="project" value="InterPro"/>
</dbReference>
<dbReference type="GO" id="GO:0003677">
    <property type="term" value="F:DNA binding"/>
    <property type="evidence" value="ECO:0007669"/>
    <property type="project" value="UniProtKB-KW"/>
</dbReference>
<keyword evidence="3" id="KW-0238">DNA-binding</keyword>
<dbReference type="SUPFAM" id="SSF46785">
    <property type="entry name" value="Winged helix' DNA-binding domain"/>
    <property type="match status" value="1"/>
</dbReference>
<dbReference type="InterPro" id="IPR050950">
    <property type="entry name" value="HTH-type_LysR_regulators"/>
</dbReference>
<dbReference type="FunFam" id="1.10.10.10:FF:000001">
    <property type="entry name" value="LysR family transcriptional regulator"/>
    <property type="match status" value="1"/>
</dbReference>
<feature type="domain" description="HTH lysR-type" evidence="5">
    <location>
        <begin position="36"/>
        <end position="93"/>
    </location>
</feature>
<dbReference type="PANTHER" id="PTHR30419">
    <property type="entry name" value="HTH-TYPE TRANSCRIPTIONAL REGULATOR YBHD"/>
    <property type="match status" value="1"/>
</dbReference>
<keyword evidence="4" id="KW-0804">Transcription</keyword>
<dbReference type="InterPro" id="IPR036388">
    <property type="entry name" value="WH-like_DNA-bd_sf"/>
</dbReference>
<organism evidence="6">
    <name type="scientific">Pseudomonas putida</name>
    <name type="common">Arthrobacter siderocapsulatus</name>
    <dbReference type="NCBI Taxonomy" id="303"/>
    <lineage>
        <taxon>Bacteria</taxon>
        <taxon>Pseudomonadati</taxon>
        <taxon>Pseudomonadota</taxon>
        <taxon>Gammaproteobacteria</taxon>
        <taxon>Pseudomonadales</taxon>
        <taxon>Pseudomonadaceae</taxon>
        <taxon>Pseudomonas</taxon>
    </lineage>
</organism>
<gene>
    <name evidence="6" type="primary">orf3</name>
</gene>
<sequence length="333" mass="36813">MQTSLFVSLAFWIRVDGQQSIKRNILMHPSEKLMHVSSRQLLAFLEVARLRSFSKAAEQIPMSQSGMSMLIKDLEDQMGARLFDRSPRSVTLTDAGRQLLPVAQRIVQDLRSLGSTIEGSEAATRSRLDVAATPMVTMSLLPDVVREFTDSHPHVSTTIADVDVNTVRQRVLDGEADIGLGFFVKPAVGLLRQPLCRFRLMCISPPAPTNSRRRSSRGWSSLRDLPLIGLPPDNPIQSLVETHLARIGHVHGKCQTAHFIGTLIAMTRAGLGHAVIPSFAIEECKRHGLQISMLIDPVVYLDLYLVSRRGIQPKPTTLDFSARLKTAATKLAK</sequence>
<evidence type="ECO:0000313" key="6">
    <source>
        <dbReference type="EMBL" id="ALP00389.1"/>
    </source>
</evidence>
<evidence type="ECO:0000256" key="4">
    <source>
        <dbReference type="ARBA" id="ARBA00023163"/>
    </source>
</evidence>
<evidence type="ECO:0000259" key="5">
    <source>
        <dbReference type="PROSITE" id="PS50931"/>
    </source>
</evidence>
<keyword evidence="2" id="KW-0805">Transcription regulation</keyword>
<dbReference type="AlphaFoldDB" id="A0A0S2PI85"/>
<dbReference type="Gene3D" id="1.10.10.10">
    <property type="entry name" value="Winged helix-like DNA-binding domain superfamily/Winged helix DNA-binding domain"/>
    <property type="match status" value="1"/>
</dbReference>
<evidence type="ECO:0000256" key="1">
    <source>
        <dbReference type="ARBA" id="ARBA00009437"/>
    </source>
</evidence>
<evidence type="ECO:0000256" key="3">
    <source>
        <dbReference type="ARBA" id="ARBA00023125"/>
    </source>
</evidence>
<dbReference type="Pfam" id="PF00126">
    <property type="entry name" value="HTH_1"/>
    <property type="match status" value="1"/>
</dbReference>
<proteinExistence type="inferred from homology"/>
<dbReference type="EMBL" id="KT428599">
    <property type="protein sequence ID" value="ALP00389.1"/>
    <property type="molecule type" value="Genomic_DNA"/>
</dbReference>
<dbReference type="PRINTS" id="PR00039">
    <property type="entry name" value="HTHLYSR"/>
</dbReference>
<protein>
    <submittedName>
        <fullName evidence="6">Orf3</fullName>
    </submittedName>
</protein>
<name>A0A0S2PI85_PSEPU</name>
<dbReference type="InterPro" id="IPR000847">
    <property type="entry name" value="LysR_HTH_N"/>
</dbReference>
<comment type="similarity">
    <text evidence="1">Belongs to the LysR transcriptional regulatory family.</text>
</comment>
<accession>A0A0S2PI85</accession>
<dbReference type="Pfam" id="PF03466">
    <property type="entry name" value="LysR_substrate"/>
    <property type="match status" value="1"/>
</dbReference>
<dbReference type="InterPro" id="IPR036390">
    <property type="entry name" value="WH_DNA-bd_sf"/>
</dbReference>
<reference evidence="6" key="1">
    <citation type="journal article" date="2015" name="Appl. Environ. Microbiol.">
        <title>HipH Catalyzes the Hydroxylation of 4-Hydroxyisophthalate to Protocatechuate in 2,4-Xylenol Catabolism by Pseudomonas putida NCIMB 9866.</title>
        <authorList>
            <person name="Chao H.J."/>
            <person name="Chen Y.F."/>
            <person name="Fang T."/>
            <person name="Xu Y."/>
            <person name="Huang W.E."/>
            <person name="Zhou N.Y."/>
        </authorList>
    </citation>
    <scope>NUCLEOTIDE SEQUENCE</scope>
    <source>
        <strain evidence="6">NCIMB 9866</strain>
    </source>
</reference>